<feature type="transmembrane region" description="Helical" evidence="1">
    <location>
        <begin position="6"/>
        <end position="25"/>
    </location>
</feature>
<keyword evidence="1" id="KW-1133">Transmembrane helix</keyword>
<reference evidence="4" key="1">
    <citation type="submission" date="2016-08" db="EMBL/GenBank/DDBJ databases">
        <authorList>
            <person name="Varghese N."/>
            <person name="Submissions Spin"/>
        </authorList>
    </citation>
    <scope>NUCLEOTIDE SEQUENCE [LARGE SCALE GENOMIC DNA]</scope>
    <source>
        <strain evidence="4">ERR11</strain>
    </source>
</reference>
<evidence type="ECO:0000259" key="2">
    <source>
        <dbReference type="Pfam" id="PF00561"/>
    </source>
</evidence>
<dbReference type="AlphaFoldDB" id="A0A1C3U9J3"/>
<keyword evidence="4" id="KW-1185">Reference proteome</keyword>
<organism evidence="3 4">
    <name type="scientific">Bradyrhizobium shewense</name>
    <dbReference type="NCBI Taxonomy" id="1761772"/>
    <lineage>
        <taxon>Bacteria</taxon>
        <taxon>Pseudomonadati</taxon>
        <taxon>Pseudomonadota</taxon>
        <taxon>Alphaproteobacteria</taxon>
        <taxon>Hyphomicrobiales</taxon>
        <taxon>Nitrobacteraceae</taxon>
        <taxon>Bradyrhizobium</taxon>
    </lineage>
</organism>
<dbReference type="Proteomes" id="UP000199184">
    <property type="component" value="Unassembled WGS sequence"/>
</dbReference>
<dbReference type="Pfam" id="PF00561">
    <property type="entry name" value="Abhydrolase_1"/>
    <property type="match status" value="1"/>
</dbReference>
<dbReference type="InterPro" id="IPR029058">
    <property type="entry name" value="AB_hydrolase_fold"/>
</dbReference>
<sequence length="319" mass="34820">MSTTEAVLLIVLAGLVVLILCNITFQVTAERTNPPIGVFTVCDGVRLHYIERGDAAAPCVVLLHGNGTMVQDLVLSGLVDRLARNYRVVCFDRPGFGYSDRPRTRIWTPTTQASLFAKALDQLGVRNPVVLGHSWGTLVAIALALRSGYAVSGLVLVSGYYFPTSRMDFWLMSGPALPLLGDLMRYTISPIISWAIAPKLMRTLFAPRAIPPEFKNEFPISLALRPKQLRAAAEESAFLIPAAAQLQLQYQGIRCPVRIVHGKSDRLIEADQSRRLHEALPRSVLHLVEDAGHMVTYADTLGIADAVATLALTAPLRTA</sequence>
<dbReference type="PRINTS" id="PR00412">
    <property type="entry name" value="EPOXHYDRLASE"/>
</dbReference>
<feature type="domain" description="AB hydrolase-1" evidence="2">
    <location>
        <begin position="58"/>
        <end position="295"/>
    </location>
</feature>
<dbReference type="EMBL" id="FMAI01000001">
    <property type="protein sequence ID" value="SCB12017.1"/>
    <property type="molecule type" value="Genomic_DNA"/>
</dbReference>
<keyword evidence="1" id="KW-0472">Membrane</keyword>
<proteinExistence type="predicted"/>
<evidence type="ECO:0000256" key="1">
    <source>
        <dbReference type="SAM" id="Phobius"/>
    </source>
</evidence>
<dbReference type="PRINTS" id="PR00111">
    <property type="entry name" value="ABHYDROLASE"/>
</dbReference>
<accession>A0A1C3U9J3</accession>
<evidence type="ECO:0000313" key="3">
    <source>
        <dbReference type="EMBL" id="SCB12017.1"/>
    </source>
</evidence>
<name>A0A1C3U9J3_9BRAD</name>
<dbReference type="InterPro" id="IPR000073">
    <property type="entry name" value="AB_hydrolase_1"/>
</dbReference>
<dbReference type="PANTHER" id="PTHR43689:SF8">
    <property type="entry name" value="ALPHA_BETA-HYDROLASES SUPERFAMILY PROTEIN"/>
    <property type="match status" value="1"/>
</dbReference>
<gene>
    <name evidence="3" type="ORF">GA0061098_1001544</name>
</gene>
<evidence type="ECO:0000313" key="4">
    <source>
        <dbReference type="Proteomes" id="UP000199184"/>
    </source>
</evidence>
<protein>
    <submittedName>
        <fullName evidence="3">Pimeloyl-ACP methyl ester carboxylesterase</fullName>
    </submittedName>
</protein>
<dbReference type="PANTHER" id="PTHR43689">
    <property type="entry name" value="HYDROLASE"/>
    <property type="match status" value="1"/>
</dbReference>
<dbReference type="GO" id="GO:0003824">
    <property type="term" value="F:catalytic activity"/>
    <property type="evidence" value="ECO:0007669"/>
    <property type="project" value="InterPro"/>
</dbReference>
<dbReference type="SUPFAM" id="SSF53474">
    <property type="entry name" value="alpha/beta-Hydrolases"/>
    <property type="match status" value="1"/>
</dbReference>
<keyword evidence="1" id="KW-0812">Transmembrane</keyword>
<dbReference type="InterPro" id="IPR000639">
    <property type="entry name" value="Epox_hydrolase-like"/>
</dbReference>
<dbReference type="Gene3D" id="3.40.50.1820">
    <property type="entry name" value="alpha/beta hydrolase"/>
    <property type="match status" value="1"/>
</dbReference>
<dbReference type="RefSeq" id="WP_165637110.1">
    <property type="nucleotide sequence ID" value="NZ_FMAI01000001.1"/>
</dbReference>